<evidence type="ECO:0000256" key="1">
    <source>
        <dbReference type="ARBA" id="ARBA00004571"/>
    </source>
</evidence>
<proteinExistence type="inferred from homology"/>
<evidence type="ECO:0000256" key="8">
    <source>
        <dbReference type="PROSITE-ProRule" id="PRU01360"/>
    </source>
</evidence>
<dbReference type="InterPro" id="IPR000531">
    <property type="entry name" value="Beta-barrel_TonB"/>
</dbReference>
<dbReference type="InterPro" id="IPR012910">
    <property type="entry name" value="Plug_dom"/>
</dbReference>
<dbReference type="Gene3D" id="2.170.130.10">
    <property type="entry name" value="TonB-dependent receptor, plug domain"/>
    <property type="match status" value="1"/>
</dbReference>
<evidence type="ECO:0000256" key="7">
    <source>
        <dbReference type="ARBA" id="ARBA00023237"/>
    </source>
</evidence>
<dbReference type="PROSITE" id="PS52016">
    <property type="entry name" value="TONB_DEPENDENT_REC_3"/>
    <property type="match status" value="1"/>
</dbReference>
<feature type="domain" description="TonB-dependent receptor-like beta-barrel" evidence="10">
    <location>
        <begin position="222"/>
        <end position="630"/>
    </location>
</feature>
<dbReference type="RefSeq" id="WP_002728489.1">
    <property type="nucleotide sequence ID" value="NZ_CAHP01000020.1"/>
</dbReference>
<comment type="subcellular location">
    <subcellularLocation>
        <location evidence="1 8">Cell outer membrane</location>
        <topology evidence="1 8">Multi-pass membrane protein</topology>
    </subcellularLocation>
</comment>
<keyword evidence="5 9" id="KW-0798">TonB box</keyword>
<dbReference type="AlphaFoldDB" id="H8FSS7"/>
<dbReference type="eggNOG" id="COG4206">
    <property type="taxonomic scope" value="Bacteria"/>
</dbReference>
<keyword evidence="4 8" id="KW-0812">Transmembrane</keyword>
<sequence>MKCFEQPNHRKAQAFAFLSALVALGGSDVARADDAGSALPETLVTASRFGEGITGASTTVISTEEIERSPGQTLVEILDRVPGIQVRSMYGGVNGFDANIDLRGFGSTASSNTLILLNGRRLNDNDSSSIDLGAINRANIERIEIIRGNAGAVLYGDGAVGGVINIITKNAANTPDSFSAEAGIGSLGYRQGTLTATRRVGATALSLSGSQTTSDGFRENNKTKQRNVMGEVRHTLDGGEVYLNISADDSEIGYPGSVSLAQIARGGWRGTSHPNDYGDKQAVNLALGGTVDLASNVELVIDGGLRHKDQQALFSSGYMDTSFTTISLTPRLNAETQLAGLPNRLTTGIDFYENLYDSDRSVQIGSKPYDRYHLQQRTVALYGQDTVAVRPDTDVSFGARIVHMAVSAVQRSSAPGTPYDGDDINYAAHLGIEHRFDDNLAIFGRLGRSLRLPNVDERVGMGYPTRFTLKPQTSQDVETGLRGRYGRLGWQSSVFLMNLHNELHADPESWVNRNLEPTRRYGSENSVSLRVTDTVRLKGGLSYTKAVFREGPFKGNDVPLVANWTGSAGVSWDAWEKYAVVDLDARYVGSRRADGDEANTFETIDPHTLVDLRIGGEIAPATWSFSIQNLFDQHYYDYTYLSSTYPMPGRTMIGRLGVKF</sequence>
<keyword evidence="6 8" id="KW-0472">Membrane</keyword>
<dbReference type="SUPFAM" id="SSF56935">
    <property type="entry name" value="Porins"/>
    <property type="match status" value="1"/>
</dbReference>
<comment type="similarity">
    <text evidence="8 9">Belongs to the TonB-dependent receptor family.</text>
</comment>
<dbReference type="Proteomes" id="UP000004169">
    <property type="component" value="Unassembled WGS sequence"/>
</dbReference>
<protein>
    <submittedName>
        <fullName evidence="12">TonB-dependent hemin/siderophore receptor</fullName>
    </submittedName>
</protein>
<dbReference type="Pfam" id="PF00593">
    <property type="entry name" value="TonB_dep_Rec_b-barrel"/>
    <property type="match status" value="1"/>
</dbReference>
<accession>H8FSS7</accession>
<keyword evidence="7 8" id="KW-0998">Cell outer membrane</keyword>
<dbReference type="InterPro" id="IPR037066">
    <property type="entry name" value="Plug_dom_sf"/>
</dbReference>
<dbReference type="EMBL" id="CAHP01000020">
    <property type="protein sequence ID" value="CCG41415.1"/>
    <property type="molecule type" value="Genomic_DNA"/>
</dbReference>
<dbReference type="GO" id="GO:0009279">
    <property type="term" value="C:cell outer membrane"/>
    <property type="evidence" value="ECO:0007669"/>
    <property type="project" value="UniProtKB-SubCell"/>
</dbReference>
<feature type="domain" description="TonB-dependent receptor plug" evidence="11">
    <location>
        <begin position="55"/>
        <end position="163"/>
    </location>
</feature>
<comment type="caution">
    <text evidence="12">The sequence shown here is derived from an EMBL/GenBank/DDBJ whole genome shotgun (WGS) entry which is preliminary data.</text>
</comment>
<dbReference type="GO" id="GO:0015344">
    <property type="term" value="F:siderophore uptake transmembrane transporter activity"/>
    <property type="evidence" value="ECO:0007669"/>
    <property type="project" value="TreeGrafter"/>
</dbReference>
<name>H8FSS7_MAGML</name>
<keyword evidence="3 8" id="KW-1134">Transmembrane beta strand</keyword>
<dbReference type="PANTHER" id="PTHR30069">
    <property type="entry name" value="TONB-DEPENDENT OUTER MEMBRANE RECEPTOR"/>
    <property type="match status" value="1"/>
</dbReference>
<dbReference type="GO" id="GO:0044718">
    <property type="term" value="P:siderophore transmembrane transport"/>
    <property type="evidence" value="ECO:0007669"/>
    <property type="project" value="TreeGrafter"/>
</dbReference>
<dbReference type="Pfam" id="PF07715">
    <property type="entry name" value="Plug"/>
    <property type="match status" value="1"/>
</dbReference>
<organism evidence="12 13">
    <name type="scientific">Magnetospirillum molischianum DSM 120</name>
    <dbReference type="NCBI Taxonomy" id="1150626"/>
    <lineage>
        <taxon>Bacteria</taxon>
        <taxon>Pseudomonadati</taxon>
        <taxon>Pseudomonadota</taxon>
        <taxon>Alphaproteobacteria</taxon>
        <taxon>Rhodospirillales</taxon>
        <taxon>Rhodospirillaceae</taxon>
        <taxon>Magnetospirillum</taxon>
    </lineage>
</organism>
<evidence type="ECO:0000313" key="12">
    <source>
        <dbReference type="EMBL" id="CCG41415.1"/>
    </source>
</evidence>
<dbReference type="PANTHER" id="PTHR30069:SF27">
    <property type="entry name" value="BLL4766 PROTEIN"/>
    <property type="match status" value="1"/>
</dbReference>
<evidence type="ECO:0000256" key="5">
    <source>
        <dbReference type="ARBA" id="ARBA00023077"/>
    </source>
</evidence>
<evidence type="ECO:0000256" key="3">
    <source>
        <dbReference type="ARBA" id="ARBA00022452"/>
    </source>
</evidence>
<evidence type="ECO:0000313" key="13">
    <source>
        <dbReference type="Proteomes" id="UP000004169"/>
    </source>
</evidence>
<dbReference type="Gene3D" id="2.40.170.20">
    <property type="entry name" value="TonB-dependent receptor, beta-barrel domain"/>
    <property type="match status" value="1"/>
</dbReference>
<keyword evidence="12" id="KW-0675">Receptor</keyword>
<dbReference type="CDD" id="cd01347">
    <property type="entry name" value="ligand_gated_channel"/>
    <property type="match status" value="1"/>
</dbReference>
<evidence type="ECO:0000256" key="2">
    <source>
        <dbReference type="ARBA" id="ARBA00022448"/>
    </source>
</evidence>
<keyword evidence="13" id="KW-1185">Reference proteome</keyword>
<dbReference type="InterPro" id="IPR036942">
    <property type="entry name" value="Beta-barrel_TonB_sf"/>
</dbReference>
<evidence type="ECO:0000256" key="4">
    <source>
        <dbReference type="ARBA" id="ARBA00022692"/>
    </source>
</evidence>
<evidence type="ECO:0000256" key="6">
    <source>
        <dbReference type="ARBA" id="ARBA00023136"/>
    </source>
</evidence>
<evidence type="ECO:0000256" key="9">
    <source>
        <dbReference type="RuleBase" id="RU003357"/>
    </source>
</evidence>
<evidence type="ECO:0000259" key="11">
    <source>
        <dbReference type="Pfam" id="PF07715"/>
    </source>
</evidence>
<keyword evidence="2 8" id="KW-0813">Transport</keyword>
<evidence type="ECO:0000259" key="10">
    <source>
        <dbReference type="Pfam" id="PF00593"/>
    </source>
</evidence>
<dbReference type="InterPro" id="IPR039426">
    <property type="entry name" value="TonB-dep_rcpt-like"/>
</dbReference>
<gene>
    <name evidence="12" type="ORF">PHAMO_270256</name>
</gene>
<dbReference type="STRING" id="1150626.PHAMO_270256"/>
<reference evidence="12 13" key="1">
    <citation type="journal article" date="2012" name="J. Bacteriol.">
        <title>Draft Genome Sequence of the Purple Photosynthetic Bacterium Phaeospirillum molischianum DSM120, a Particularly Versatile Bacterium.</title>
        <authorList>
            <person name="Duquesne K."/>
            <person name="Prima V."/>
            <person name="Ji B."/>
            <person name="Rouy Z."/>
            <person name="Medigue C."/>
            <person name="Talla E."/>
            <person name="Sturgis J.N."/>
        </authorList>
    </citation>
    <scope>NUCLEOTIDE SEQUENCE [LARGE SCALE GENOMIC DNA]</scope>
    <source>
        <strain evidence="13">DSM120</strain>
    </source>
</reference>